<evidence type="ECO:0000313" key="5">
    <source>
        <dbReference type="EMBL" id="MCS0582018.1"/>
    </source>
</evidence>
<feature type="domain" description="Multidrug resistance protein MdtA-like barrel-sandwich hybrid" evidence="3">
    <location>
        <begin position="94"/>
        <end position="225"/>
    </location>
</feature>
<dbReference type="Pfam" id="PF25917">
    <property type="entry name" value="BSH_RND"/>
    <property type="match status" value="1"/>
</dbReference>
<sequence length="405" mass="41988">MKIESLPLSAEQVTAKKTPRRRTKVVALTVLAVALGGAGAYALSHRVAPAPAAAHAPAAKDPVHELSPRDIARVEARSLAVTLPVTGSLTPLSQATVKSKVSGIVLSSAVQEGMDVKAGQVIAQLDPAEARARVAQQQAMLADAQARLALAKKNLANSASLLKQNFIAQNAYDTSANAVDLAQAAVDSTRAQLDLARIALADTTIHAPLSGVVSRRHAQAGEKLAPDSPVFSIVDLKHLTLDAQVPASDIPRVRVGQDVQFKVDGFDGRTFAGKVARINPATETGSRAMIVYVDVANPDGVLRAGMFAKGTIVTEKSAPHPLLPIGAVRKDNGRDVVYRVEAGKVVAQPVTLGLRNQDEGLVEALDGAQAGMTVLAVPLDGVKPGSKVKLPDAATADTAALAKKG</sequence>
<dbReference type="EMBL" id="JANUGW010000006">
    <property type="protein sequence ID" value="MCS0582018.1"/>
    <property type="molecule type" value="Genomic_DNA"/>
</dbReference>
<protein>
    <submittedName>
        <fullName evidence="5">Efflux RND transporter periplasmic adaptor subunit</fullName>
    </submittedName>
</protein>
<evidence type="ECO:0000259" key="3">
    <source>
        <dbReference type="Pfam" id="PF25917"/>
    </source>
</evidence>
<dbReference type="PANTHER" id="PTHR30469">
    <property type="entry name" value="MULTIDRUG RESISTANCE PROTEIN MDTA"/>
    <property type="match status" value="1"/>
</dbReference>
<dbReference type="Pfam" id="PF25954">
    <property type="entry name" value="Beta-barrel_RND_2"/>
    <property type="match status" value="1"/>
</dbReference>
<evidence type="ECO:0000256" key="1">
    <source>
        <dbReference type="ARBA" id="ARBA00009477"/>
    </source>
</evidence>
<name>A0ABT1ZQ31_9BURK</name>
<comment type="caution">
    <text evidence="5">The sequence shown here is derived from an EMBL/GenBank/DDBJ whole genome shotgun (WGS) entry which is preliminary data.</text>
</comment>
<dbReference type="Gene3D" id="2.40.50.100">
    <property type="match status" value="1"/>
</dbReference>
<organism evidence="5 6">
    <name type="scientific">Massilia pinisoli</name>
    <dbReference type="NCBI Taxonomy" id="1772194"/>
    <lineage>
        <taxon>Bacteria</taxon>
        <taxon>Pseudomonadati</taxon>
        <taxon>Pseudomonadota</taxon>
        <taxon>Betaproteobacteria</taxon>
        <taxon>Burkholderiales</taxon>
        <taxon>Oxalobacteraceae</taxon>
        <taxon>Telluria group</taxon>
        <taxon>Massilia</taxon>
    </lineage>
</organism>
<proteinExistence type="inferred from homology"/>
<dbReference type="NCBIfam" id="TIGR01730">
    <property type="entry name" value="RND_mfp"/>
    <property type="match status" value="1"/>
</dbReference>
<feature type="domain" description="Multidrug resistance protein MdtA-like alpha-helical hairpin" evidence="2">
    <location>
        <begin position="135"/>
        <end position="201"/>
    </location>
</feature>
<dbReference type="InterPro" id="IPR058792">
    <property type="entry name" value="Beta-barrel_RND_2"/>
</dbReference>
<dbReference type="Gene3D" id="2.40.420.20">
    <property type="match status" value="1"/>
</dbReference>
<dbReference type="Pfam" id="PF25876">
    <property type="entry name" value="HH_MFP_RND"/>
    <property type="match status" value="1"/>
</dbReference>
<dbReference type="Gene3D" id="1.10.287.470">
    <property type="entry name" value="Helix hairpin bin"/>
    <property type="match status" value="1"/>
</dbReference>
<dbReference type="SUPFAM" id="SSF111369">
    <property type="entry name" value="HlyD-like secretion proteins"/>
    <property type="match status" value="1"/>
</dbReference>
<dbReference type="Gene3D" id="2.40.30.170">
    <property type="match status" value="1"/>
</dbReference>
<dbReference type="InterPro" id="IPR006143">
    <property type="entry name" value="RND_pump_MFP"/>
</dbReference>
<feature type="domain" description="CusB-like beta-barrel" evidence="4">
    <location>
        <begin position="241"/>
        <end position="314"/>
    </location>
</feature>
<reference evidence="5 6" key="1">
    <citation type="submission" date="2022-08" db="EMBL/GenBank/DDBJ databases">
        <title>Reclassification of Massilia species as members of the genera Telluria, Duganella, Pseudoduganella, Mokoshia gen. nov. and Zemynaea gen. nov. using orthogonal and non-orthogonal genome-based approaches.</title>
        <authorList>
            <person name="Bowman J.P."/>
        </authorList>
    </citation>
    <scope>NUCLEOTIDE SEQUENCE [LARGE SCALE GENOMIC DNA]</scope>
    <source>
        <strain evidence="5 6">JCM 31316</strain>
    </source>
</reference>
<dbReference type="InterPro" id="IPR058625">
    <property type="entry name" value="MdtA-like_BSH"/>
</dbReference>
<accession>A0ABT1ZQ31</accession>
<dbReference type="Proteomes" id="UP001204151">
    <property type="component" value="Unassembled WGS sequence"/>
</dbReference>
<dbReference type="RefSeq" id="WP_258816590.1">
    <property type="nucleotide sequence ID" value="NZ_JANUGW010000006.1"/>
</dbReference>
<gene>
    <name evidence="5" type="ORF">NX784_10485</name>
</gene>
<comment type="similarity">
    <text evidence="1">Belongs to the membrane fusion protein (MFP) (TC 8.A.1) family.</text>
</comment>
<evidence type="ECO:0000259" key="2">
    <source>
        <dbReference type="Pfam" id="PF25876"/>
    </source>
</evidence>
<keyword evidence="6" id="KW-1185">Reference proteome</keyword>
<dbReference type="InterPro" id="IPR058624">
    <property type="entry name" value="MdtA-like_HH"/>
</dbReference>
<evidence type="ECO:0000313" key="6">
    <source>
        <dbReference type="Proteomes" id="UP001204151"/>
    </source>
</evidence>
<evidence type="ECO:0000259" key="4">
    <source>
        <dbReference type="Pfam" id="PF25954"/>
    </source>
</evidence>